<dbReference type="PANTHER" id="PTHR47619">
    <property type="entry name" value="METALLO-HYDROLASE YYCJ-RELATED"/>
    <property type="match status" value="1"/>
</dbReference>
<sequence length="271" mass="29905">MCLFVASLNSGSNGNCYYVGNDHDAVLIDAGISCRETETRMARLGLSMRKVRAIFVSHEHSDHIRGLAVLAKKHNLPVYITPLTLLHSGLQIAAGLLRSFCADVPVSIGSLTVTPFNKLHDAAEPHSFTITCGDLKVGVFTDLGAVCENLIAHFQQCHAAFLEANYDEEMLERGSYPYHLKRRIRGGKGHLSNKQALALFEDYRPYFMSHLFLSHLSKDNNCPELALSLFKSRSTETEIVVASRYTESALYQIAGAGQIALPVLSTQFSLF</sequence>
<protein>
    <submittedName>
        <fullName evidence="2">MBL fold metallo-hydrolase</fullName>
    </submittedName>
</protein>
<evidence type="ECO:0000313" key="3">
    <source>
        <dbReference type="Proteomes" id="UP001596958"/>
    </source>
</evidence>
<proteinExistence type="predicted"/>
<reference evidence="3" key="1">
    <citation type="journal article" date="2019" name="Int. J. Syst. Evol. Microbiol.">
        <title>The Global Catalogue of Microorganisms (GCM) 10K type strain sequencing project: providing services to taxonomists for standard genome sequencing and annotation.</title>
        <authorList>
            <consortium name="The Broad Institute Genomics Platform"/>
            <consortium name="The Broad Institute Genome Sequencing Center for Infectious Disease"/>
            <person name="Wu L."/>
            <person name="Ma J."/>
        </authorList>
    </citation>
    <scope>NUCLEOTIDE SEQUENCE [LARGE SCALE GENOMIC DNA]</scope>
    <source>
        <strain evidence="3">CCUG 63418</strain>
    </source>
</reference>
<dbReference type="Pfam" id="PF12706">
    <property type="entry name" value="Lactamase_B_2"/>
    <property type="match status" value="1"/>
</dbReference>
<keyword evidence="3" id="KW-1185">Reference proteome</keyword>
<dbReference type="Proteomes" id="UP001596958">
    <property type="component" value="Unassembled WGS sequence"/>
</dbReference>
<dbReference type="Gene3D" id="3.60.15.10">
    <property type="entry name" value="Ribonuclease Z/Hydroxyacylglutathione hydrolase-like"/>
    <property type="match status" value="1"/>
</dbReference>
<dbReference type="RefSeq" id="WP_377102517.1">
    <property type="nucleotide sequence ID" value="NZ_JBHTHU010000022.1"/>
</dbReference>
<feature type="domain" description="Metallo-beta-lactamase" evidence="1">
    <location>
        <begin position="13"/>
        <end position="190"/>
    </location>
</feature>
<gene>
    <name evidence="2" type="ORF">ACFQZS_18585</name>
</gene>
<comment type="caution">
    <text evidence="2">The sequence shown here is derived from an EMBL/GenBank/DDBJ whole genome shotgun (WGS) entry which is preliminary data.</text>
</comment>
<dbReference type="InterPro" id="IPR001279">
    <property type="entry name" value="Metallo-B-lactamas"/>
</dbReference>
<dbReference type="InterPro" id="IPR036866">
    <property type="entry name" value="RibonucZ/Hydroxyglut_hydro"/>
</dbReference>
<dbReference type="SMART" id="SM00849">
    <property type="entry name" value="Lactamase_B"/>
    <property type="match status" value="1"/>
</dbReference>
<evidence type="ECO:0000259" key="1">
    <source>
        <dbReference type="SMART" id="SM00849"/>
    </source>
</evidence>
<organism evidence="2 3">
    <name type="scientific">Mucilaginibacter calamicampi</name>
    <dbReference type="NCBI Taxonomy" id="1302352"/>
    <lineage>
        <taxon>Bacteria</taxon>
        <taxon>Pseudomonadati</taxon>
        <taxon>Bacteroidota</taxon>
        <taxon>Sphingobacteriia</taxon>
        <taxon>Sphingobacteriales</taxon>
        <taxon>Sphingobacteriaceae</taxon>
        <taxon>Mucilaginibacter</taxon>
    </lineage>
</organism>
<dbReference type="PANTHER" id="PTHR47619:SF1">
    <property type="entry name" value="EXODEOXYRIBONUCLEASE WALJ"/>
    <property type="match status" value="1"/>
</dbReference>
<name>A0ABW2Z093_9SPHI</name>
<dbReference type="SUPFAM" id="SSF56281">
    <property type="entry name" value="Metallo-hydrolase/oxidoreductase"/>
    <property type="match status" value="1"/>
</dbReference>
<dbReference type="InterPro" id="IPR052533">
    <property type="entry name" value="WalJ/YycJ-like"/>
</dbReference>
<evidence type="ECO:0000313" key="2">
    <source>
        <dbReference type="EMBL" id="MFD0752167.1"/>
    </source>
</evidence>
<dbReference type="EMBL" id="JBHTHU010000022">
    <property type="protein sequence ID" value="MFD0752167.1"/>
    <property type="molecule type" value="Genomic_DNA"/>
</dbReference>
<accession>A0ABW2Z093</accession>